<feature type="region of interest" description="Disordered" evidence="1">
    <location>
        <begin position="692"/>
        <end position="714"/>
    </location>
</feature>
<evidence type="ECO:0000313" key="3">
    <source>
        <dbReference type="EMBL" id="KAF2107816.1"/>
    </source>
</evidence>
<evidence type="ECO:0000256" key="1">
    <source>
        <dbReference type="SAM" id="MobiDB-lite"/>
    </source>
</evidence>
<gene>
    <name evidence="3" type="ORF">BDV96DRAFT_287959</name>
</gene>
<evidence type="ECO:0000313" key="4">
    <source>
        <dbReference type="Proteomes" id="UP000799770"/>
    </source>
</evidence>
<feature type="transmembrane region" description="Helical" evidence="2">
    <location>
        <begin position="724"/>
        <end position="745"/>
    </location>
</feature>
<organism evidence="3 4">
    <name type="scientific">Lophiotrema nucula</name>
    <dbReference type="NCBI Taxonomy" id="690887"/>
    <lineage>
        <taxon>Eukaryota</taxon>
        <taxon>Fungi</taxon>
        <taxon>Dikarya</taxon>
        <taxon>Ascomycota</taxon>
        <taxon>Pezizomycotina</taxon>
        <taxon>Dothideomycetes</taxon>
        <taxon>Pleosporomycetidae</taxon>
        <taxon>Pleosporales</taxon>
        <taxon>Lophiotremataceae</taxon>
        <taxon>Lophiotrema</taxon>
    </lineage>
</organism>
<feature type="compositionally biased region" description="Low complexity" evidence="1">
    <location>
        <begin position="539"/>
        <end position="550"/>
    </location>
</feature>
<feature type="transmembrane region" description="Helical" evidence="2">
    <location>
        <begin position="757"/>
        <end position="779"/>
    </location>
</feature>
<feature type="region of interest" description="Disordered" evidence="1">
    <location>
        <begin position="577"/>
        <end position="631"/>
    </location>
</feature>
<sequence length="811" mass="90018">MSRIREYFASSSKKAHSSDALALHDPGPYEDCLGEWLSSIGSHNCWELKGTAREHFAKIAQAIENHLDGTQEILPKGVLWSGFMIGRTRRTARPTIVFSSVDPTSRKTVRDAIRKSGLLDEFPGFRTAEAHRPPDFDHLVPFTDTGREQFPWNREDDDFVTILRGAEPVLEGLDGLAAIYLHSLRASSDLQTPLVHSPRSQSLALRDVPSQRESPEARVLQIPTVQISFRRHNQTGRLMIDYHVDSTTSRSATISAAIEIRGRKYLFTVAHIFSNFSLIEDEDEPDPRVEEFDVDDDSDDEDEGHDEEFVSGTSVGSLSSQSSAGSGYERDMSHRPPSGNMNTNIEQWSDVTILADIEVIIPKTSTLDYCLVAVPDEHFPLPPVLLDSNYIHGWHYLRRSAFGSATVHCAWGDSTAASLRDTPAYITVKGLSISQELWTVRNVDFGDGRLSKGDCGAWVTYSGTEELCGHLVAGSPNNGTAYLIPAHLVFADILHRFGAPGSPITQAEKPPPYRRSLIPQSSSSNSKPHFQPKGSLTRSSSVSATDGSSSETEDVQQGMLRGLGDWTDEGAQLRFVERSKLRKKRRTQQRKQKKPVVDLQRKAGSENEPSWAELATNRHWNNQTGREDESTIVADDTSIASYGPKTRLFQTAKDVMPERSVVEDTLTTSYDVETGLSKLAQEMKPDFETERIHSAPGNHNSFPATARSNSHDEEHSKTLKSSGIIVLSVLTCLQAVTVQATVWSVKCVADDVEGHMYNARLFLTFVPVLGSFLTIVTWLAFRRDLIEALVAGLLSGLMYGTVPRTWLDIRR</sequence>
<dbReference type="OrthoDB" id="409136at2759"/>
<feature type="compositionally biased region" description="Acidic residues" evidence="1">
    <location>
        <begin position="292"/>
        <end position="306"/>
    </location>
</feature>
<feature type="compositionally biased region" description="Polar residues" evidence="1">
    <location>
        <begin position="518"/>
        <end position="538"/>
    </location>
</feature>
<keyword evidence="2" id="KW-0472">Membrane</keyword>
<reference evidence="3" key="1">
    <citation type="journal article" date="2020" name="Stud. Mycol.">
        <title>101 Dothideomycetes genomes: a test case for predicting lifestyles and emergence of pathogens.</title>
        <authorList>
            <person name="Haridas S."/>
            <person name="Albert R."/>
            <person name="Binder M."/>
            <person name="Bloem J."/>
            <person name="Labutti K."/>
            <person name="Salamov A."/>
            <person name="Andreopoulos B."/>
            <person name="Baker S."/>
            <person name="Barry K."/>
            <person name="Bills G."/>
            <person name="Bluhm B."/>
            <person name="Cannon C."/>
            <person name="Castanera R."/>
            <person name="Culley D."/>
            <person name="Daum C."/>
            <person name="Ezra D."/>
            <person name="Gonzalez J."/>
            <person name="Henrissat B."/>
            <person name="Kuo A."/>
            <person name="Liang C."/>
            <person name="Lipzen A."/>
            <person name="Lutzoni F."/>
            <person name="Magnuson J."/>
            <person name="Mondo S."/>
            <person name="Nolan M."/>
            <person name="Ohm R."/>
            <person name="Pangilinan J."/>
            <person name="Park H.-J."/>
            <person name="Ramirez L."/>
            <person name="Alfaro M."/>
            <person name="Sun H."/>
            <person name="Tritt A."/>
            <person name="Yoshinaga Y."/>
            <person name="Zwiers L.-H."/>
            <person name="Turgeon B."/>
            <person name="Goodwin S."/>
            <person name="Spatafora J."/>
            <person name="Crous P."/>
            <person name="Grigoriev I."/>
        </authorList>
    </citation>
    <scope>NUCLEOTIDE SEQUENCE</scope>
    <source>
        <strain evidence="3">CBS 627.86</strain>
    </source>
</reference>
<protein>
    <submittedName>
        <fullName evidence="3">Uncharacterized protein</fullName>
    </submittedName>
</protein>
<feature type="compositionally biased region" description="Polar residues" evidence="1">
    <location>
        <begin position="697"/>
        <end position="708"/>
    </location>
</feature>
<feature type="region of interest" description="Disordered" evidence="1">
    <location>
        <begin position="282"/>
        <end position="344"/>
    </location>
</feature>
<keyword evidence="4" id="KW-1185">Reference proteome</keyword>
<proteinExistence type="predicted"/>
<feature type="transmembrane region" description="Helical" evidence="2">
    <location>
        <begin position="785"/>
        <end position="802"/>
    </location>
</feature>
<feature type="compositionally biased region" description="Low complexity" evidence="1">
    <location>
        <begin position="311"/>
        <end position="327"/>
    </location>
</feature>
<feature type="compositionally biased region" description="Basic and acidic residues" evidence="1">
    <location>
        <begin position="595"/>
        <end position="605"/>
    </location>
</feature>
<feature type="region of interest" description="Disordered" evidence="1">
    <location>
        <begin position="502"/>
        <end position="556"/>
    </location>
</feature>
<evidence type="ECO:0000256" key="2">
    <source>
        <dbReference type="SAM" id="Phobius"/>
    </source>
</evidence>
<dbReference type="AlphaFoldDB" id="A0A6A5YL32"/>
<keyword evidence="2" id="KW-0812">Transmembrane</keyword>
<dbReference type="Proteomes" id="UP000799770">
    <property type="component" value="Unassembled WGS sequence"/>
</dbReference>
<feature type="compositionally biased region" description="Basic residues" evidence="1">
    <location>
        <begin position="580"/>
        <end position="594"/>
    </location>
</feature>
<dbReference type="EMBL" id="ML977351">
    <property type="protein sequence ID" value="KAF2107816.1"/>
    <property type="molecule type" value="Genomic_DNA"/>
</dbReference>
<accession>A0A6A5YL32</accession>
<name>A0A6A5YL32_9PLEO</name>
<keyword evidence="2" id="KW-1133">Transmembrane helix</keyword>